<name>A0A9W9J4L4_9EURO</name>
<proteinExistence type="predicted"/>
<keyword evidence="2" id="KW-1185">Reference proteome</keyword>
<reference evidence="1" key="1">
    <citation type="submission" date="2022-11" db="EMBL/GenBank/DDBJ databases">
        <authorList>
            <person name="Petersen C."/>
        </authorList>
    </citation>
    <scope>NUCLEOTIDE SEQUENCE</scope>
    <source>
        <strain evidence="1">IBT 16849</strain>
    </source>
</reference>
<evidence type="ECO:0000313" key="1">
    <source>
        <dbReference type="EMBL" id="KAJ5189567.1"/>
    </source>
</evidence>
<reference evidence="1" key="2">
    <citation type="journal article" date="2023" name="IMA Fungus">
        <title>Comparative genomic study of the Penicillium genus elucidates a diverse pangenome and 15 lateral gene transfer events.</title>
        <authorList>
            <person name="Petersen C."/>
            <person name="Sorensen T."/>
            <person name="Nielsen M.R."/>
            <person name="Sondergaard T.E."/>
            <person name="Sorensen J.L."/>
            <person name="Fitzpatrick D.A."/>
            <person name="Frisvad J.C."/>
            <person name="Nielsen K.L."/>
        </authorList>
    </citation>
    <scope>NUCLEOTIDE SEQUENCE</scope>
    <source>
        <strain evidence="1">IBT 16849</strain>
    </source>
</reference>
<dbReference type="EMBL" id="JAPQKP010000005">
    <property type="protein sequence ID" value="KAJ5189567.1"/>
    <property type="molecule type" value="Genomic_DNA"/>
</dbReference>
<sequence length="80" mass="8896">MGWRLWKDFLWYSGMDDIICKGLGLIFCSISRKPPLVRGLADSRSPFSTLPTITSDLADAPIPYIQRAPGLVIRPDKCGT</sequence>
<organism evidence="1 2">
    <name type="scientific">Penicillium cf. griseofulvum</name>
    <dbReference type="NCBI Taxonomy" id="2972120"/>
    <lineage>
        <taxon>Eukaryota</taxon>
        <taxon>Fungi</taxon>
        <taxon>Dikarya</taxon>
        <taxon>Ascomycota</taxon>
        <taxon>Pezizomycotina</taxon>
        <taxon>Eurotiomycetes</taxon>
        <taxon>Eurotiomycetidae</taxon>
        <taxon>Eurotiales</taxon>
        <taxon>Aspergillaceae</taxon>
        <taxon>Penicillium</taxon>
    </lineage>
</organism>
<dbReference type="OrthoDB" id="10550982at2759"/>
<dbReference type="Proteomes" id="UP001150879">
    <property type="component" value="Unassembled WGS sequence"/>
</dbReference>
<dbReference type="AlphaFoldDB" id="A0A9W9J4L4"/>
<gene>
    <name evidence="1" type="ORF">N7472_008581</name>
</gene>
<protein>
    <submittedName>
        <fullName evidence="1">Uncharacterized protein</fullName>
    </submittedName>
</protein>
<comment type="caution">
    <text evidence="1">The sequence shown here is derived from an EMBL/GenBank/DDBJ whole genome shotgun (WGS) entry which is preliminary data.</text>
</comment>
<evidence type="ECO:0000313" key="2">
    <source>
        <dbReference type="Proteomes" id="UP001150879"/>
    </source>
</evidence>
<accession>A0A9W9J4L4</accession>